<keyword evidence="3" id="KW-1185">Reference proteome</keyword>
<dbReference type="Proteomes" id="UP000198584">
    <property type="component" value="Unassembled WGS sequence"/>
</dbReference>
<protein>
    <submittedName>
        <fullName evidence="2">Uncharacterized protein</fullName>
    </submittedName>
</protein>
<evidence type="ECO:0000313" key="2">
    <source>
        <dbReference type="EMBL" id="SEB05305.1"/>
    </source>
</evidence>
<proteinExistence type="predicted"/>
<dbReference type="AlphaFoldDB" id="A0A1H4G6T2"/>
<dbReference type="OrthoDB" id="2084771at2"/>
<accession>A0A1H4G6T2</accession>
<name>A0A1H4G6T2_9BACI</name>
<sequence>MKGDEEFRNQLTCIVNDYEAEVRRAQREGNLTENTAKTYLVHTSNFVKWCNGNFKPGGRNKG</sequence>
<feature type="coiled-coil region" evidence="1">
    <location>
        <begin position="8"/>
        <end position="35"/>
    </location>
</feature>
<keyword evidence="1" id="KW-0175">Coiled coil</keyword>
<dbReference type="EMBL" id="FNQR01000014">
    <property type="protein sequence ID" value="SEB05305.1"/>
    <property type="molecule type" value="Genomic_DNA"/>
</dbReference>
<evidence type="ECO:0000313" key="3">
    <source>
        <dbReference type="Proteomes" id="UP000198584"/>
    </source>
</evidence>
<reference evidence="2 3" key="1">
    <citation type="submission" date="2016-10" db="EMBL/GenBank/DDBJ databases">
        <authorList>
            <person name="de Groot N.N."/>
        </authorList>
    </citation>
    <scope>NUCLEOTIDE SEQUENCE [LARGE SCALE GENOMIC DNA]</scope>
    <source>
        <strain evidence="2 3">CCM7597</strain>
    </source>
</reference>
<dbReference type="RefSeq" id="WP_093045878.1">
    <property type="nucleotide sequence ID" value="NZ_FNQR01000014.1"/>
</dbReference>
<evidence type="ECO:0000256" key="1">
    <source>
        <dbReference type="SAM" id="Coils"/>
    </source>
</evidence>
<gene>
    <name evidence="2" type="ORF">SAMN05421743_11457</name>
</gene>
<organism evidence="2 3">
    <name type="scientific">Thalassobacillus cyri</name>
    <dbReference type="NCBI Taxonomy" id="571932"/>
    <lineage>
        <taxon>Bacteria</taxon>
        <taxon>Bacillati</taxon>
        <taxon>Bacillota</taxon>
        <taxon>Bacilli</taxon>
        <taxon>Bacillales</taxon>
        <taxon>Bacillaceae</taxon>
        <taxon>Thalassobacillus</taxon>
    </lineage>
</organism>